<protein>
    <submittedName>
        <fullName evidence="1">Uncharacterized protein</fullName>
    </submittedName>
</protein>
<reference evidence="1 2" key="1">
    <citation type="submission" date="2007-03" db="EMBL/GenBank/DDBJ databases">
        <title>Complete sequence of plasmid pBVIE01 of Burkholderia vietnamiensis G4.</title>
        <authorList>
            <consortium name="US DOE Joint Genome Institute"/>
            <person name="Copeland A."/>
            <person name="Lucas S."/>
            <person name="Lapidus A."/>
            <person name="Barry K."/>
            <person name="Detter J.C."/>
            <person name="Glavina del Rio T."/>
            <person name="Hammon N."/>
            <person name="Israni S."/>
            <person name="Dalin E."/>
            <person name="Tice H."/>
            <person name="Pitluck S."/>
            <person name="Chain P."/>
            <person name="Malfatti S."/>
            <person name="Shin M."/>
            <person name="Vergez L."/>
            <person name="Schmutz J."/>
            <person name="Larimer F."/>
            <person name="Land M."/>
            <person name="Hauser L."/>
            <person name="Kyrpides N."/>
            <person name="Tiedje J."/>
            <person name="Richardson P."/>
        </authorList>
    </citation>
    <scope>NUCLEOTIDE SEQUENCE [LARGE SCALE GENOMIC DNA]</scope>
    <source>
        <strain evidence="2">G4 / LMG 22486</strain>
        <plasmid evidence="1 2">pBVIE01</plasmid>
    </source>
</reference>
<accession>A4JTZ5</accession>
<geneLocation type="plasmid" evidence="1 2">
    <name>pBVIE01</name>
</geneLocation>
<dbReference type="HOGENOM" id="CLU_1544763_0_0_4"/>
<dbReference type="KEGG" id="bvi:Bcep1808_6861"/>
<dbReference type="EMBL" id="CP000617">
    <property type="protein sequence ID" value="ABO59748.1"/>
    <property type="molecule type" value="Genomic_DNA"/>
</dbReference>
<keyword evidence="1" id="KW-0614">Plasmid</keyword>
<evidence type="ECO:0000313" key="2">
    <source>
        <dbReference type="Proteomes" id="UP000002287"/>
    </source>
</evidence>
<organism evidence="1 2">
    <name type="scientific">Burkholderia vietnamiensis (strain G4 / LMG 22486)</name>
    <name type="common">Burkholderia cepacia (strain R1808)</name>
    <dbReference type="NCBI Taxonomy" id="269482"/>
    <lineage>
        <taxon>Bacteria</taxon>
        <taxon>Pseudomonadati</taxon>
        <taxon>Pseudomonadota</taxon>
        <taxon>Betaproteobacteria</taxon>
        <taxon>Burkholderiales</taxon>
        <taxon>Burkholderiaceae</taxon>
        <taxon>Burkholderia</taxon>
        <taxon>Burkholderia cepacia complex</taxon>
    </lineage>
</organism>
<proteinExistence type="predicted"/>
<name>A4JTZ5_BURVG</name>
<gene>
    <name evidence="1" type="ordered locus">Bcep1808_6861</name>
</gene>
<evidence type="ECO:0000313" key="1">
    <source>
        <dbReference type="EMBL" id="ABO59748.1"/>
    </source>
</evidence>
<sequence>MEDRLDEPRRFVDMGNGLFFVPEQSEKFERYVAEATADLTDGPQGEVALSYSGGAWQGQVGPISARPLAELSAPRYPALESTKERGAQISAGDLMEKGDAMYWPATVTVLHEGRAAGLAALDNREFADEASFIAALRECTASRPPRALRVASPLLREIALAFREWGRGGTALH</sequence>
<dbReference type="Proteomes" id="UP000002287">
    <property type="component" value="Plasmid pBVIE01"/>
</dbReference>
<dbReference type="AlphaFoldDB" id="A4JTZ5"/>